<keyword evidence="9" id="KW-1185">Reference proteome</keyword>
<dbReference type="InterPro" id="IPR051263">
    <property type="entry name" value="C-type_cytochrome_biogenesis"/>
</dbReference>
<feature type="transmembrane region" description="Helical" evidence="6">
    <location>
        <begin position="12"/>
        <end position="32"/>
    </location>
</feature>
<feature type="domain" description="CcmH/CycL/Ccl2/NrfF N-terminal" evidence="7">
    <location>
        <begin position="20"/>
        <end position="145"/>
    </location>
</feature>
<keyword evidence="6" id="KW-0472">Membrane</keyword>
<proteinExistence type="inferred from homology"/>
<protein>
    <recommendedName>
        <fullName evidence="6">Cytochrome c-type biogenesis protein</fullName>
    </recommendedName>
</protein>
<dbReference type="RefSeq" id="WP_274455797.1">
    <property type="nucleotide sequence ID" value="NZ_CP067097.1"/>
</dbReference>
<evidence type="ECO:0000313" key="8">
    <source>
        <dbReference type="EMBL" id="MDQ0188392.1"/>
    </source>
</evidence>
<evidence type="ECO:0000256" key="3">
    <source>
        <dbReference type="ARBA" id="ARBA00022723"/>
    </source>
</evidence>
<gene>
    <name evidence="8" type="ORF">J2S03_000196</name>
</gene>
<sequence length="179" mass="19692">MDPSQARHRSTYLAAGTILLFIVIAVAASLAMSRWVLQTDASLQEQVLAIAAQLHAPGDQNTMTVATSSLTLAQHMRYQIQQDLLQGMTSSQILQQMVQTYGPGVLAAPSFRGFGRVAWLIPWVFLFVLACVGGWLLRRGFQSQRDVPPTLPAGIDEDAASTLDEKAQRSIDARLQEYY</sequence>
<dbReference type="InterPro" id="IPR005616">
    <property type="entry name" value="CcmH/CycL/Ccl2/NrfF_N"/>
</dbReference>
<dbReference type="Gene3D" id="1.10.8.640">
    <property type="entry name" value="Cytochrome C biogenesis protein"/>
    <property type="match status" value="1"/>
</dbReference>
<dbReference type="EMBL" id="JAUSTP010000001">
    <property type="protein sequence ID" value="MDQ0188392.1"/>
    <property type="molecule type" value="Genomic_DNA"/>
</dbReference>
<dbReference type="InterPro" id="IPR038297">
    <property type="entry name" value="CcmH/CycL/NrfF/Ccl2_sf"/>
</dbReference>
<evidence type="ECO:0000259" key="7">
    <source>
        <dbReference type="Pfam" id="PF03918"/>
    </source>
</evidence>
<comment type="caution">
    <text evidence="8">The sequence shown here is derived from an EMBL/GenBank/DDBJ whole genome shotgun (WGS) entry which is preliminary data.</text>
</comment>
<dbReference type="Proteomes" id="UP001232973">
    <property type="component" value="Unassembled WGS sequence"/>
</dbReference>
<dbReference type="Pfam" id="PF03918">
    <property type="entry name" value="CcmH"/>
    <property type="match status" value="1"/>
</dbReference>
<feature type="transmembrane region" description="Helical" evidence="6">
    <location>
        <begin position="117"/>
        <end position="137"/>
    </location>
</feature>
<keyword evidence="3 6" id="KW-0479">Metal-binding</keyword>
<evidence type="ECO:0000256" key="4">
    <source>
        <dbReference type="ARBA" id="ARBA00022729"/>
    </source>
</evidence>
<comment type="similarity">
    <text evidence="1 6">Belongs to the CcmH/CycL/Ccl2/NrfF family.</text>
</comment>
<reference evidence="8 9" key="1">
    <citation type="submission" date="2023-07" db="EMBL/GenBank/DDBJ databases">
        <title>Genomic Encyclopedia of Type Strains, Phase IV (KMG-IV): sequencing the most valuable type-strain genomes for metagenomic binning, comparative biology and taxonomic classification.</title>
        <authorList>
            <person name="Goeker M."/>
        </authorList>
    </citation>
    <scope>NUCLEOTIDE SEQUENCE [LARGE SCALE GENOMIC DNA]</scope>
    <source>
        <strain evidence="8 9">DSM 4006</strain>
    </source>
</reference>
<evidence type="ECO:0000256" key="5">
    <source>
        <dbReference type="ARBA" id="ARBA00023004"/>
    </source>
</evidence>
<evidence type="ECO:0000256" key="1">
    <source>
        <dbReference type="ARBA" id="ARBA00010342"/>
    </source>
</evidence>
<dbReference type="PANTHER" id="PTHR47870">
    <property type="entry name" value="CYTOCHROME C-TYPE BIOGENESIS PROTEIN CCMH"/>
    <property type="match status" value="1"/>
</dbReference>
<keyword evidence="2 6" id="KW-0349">Heme</keyword>
<evidence type="ECO:0000256" key="6">
    <source>
        <dbReference type="RuleBase" id="RU364112"/>
    </source>
</evidence>
<name>A0ABT9XDM2_9BACL</name>
<keyword evidence="6" id="KW-1133">Transmembrane helix</keyword>
<dbReference type="PANTHER" id="PTHR47870:SF4">
    <property type="entry name" value="CYTOCHROME C-TYPE BIOGENESIS PROTEIN CYCH"/>
    <property type="match status" value="1"/>
</dbReference>
<evidence type="ECO:0000313" key="9">
    <source>
        <dbReference type="Proteomes" id="UP001232973"/>
    </source>
</evidence>
<keyword evidence="5 6" id="KW-0408">Iron</keyword>
<comment type="function">
    <text evidence="6">Possible subunit of a heme lyase.</text>
</comment>
<keyword evidence="6" id="KW-0812">Transmembrane</keyword>
<keyword evidence="4 6" id="KW-0732">Signal</keyword>
<accession>A0ABT9XDM2</accession>
<evidence type="ECO:0000256" key="2">
    <source>
        <dbReference type="ARBA" id="ARBA00022617"/>
    </source>
</evidence>
<organism evidence="8 9">
    <name type="scientific">Alicyclobacillus cycloheptanicus</name>
    <dbReference type="NCBI Taxonomy" id="1457"/>
    <lineage>
        <taxon>Bacteria</taxon>
        <taxon>Bacillati</taxon>
        <taxon>Bacillota</taxon>
        <taxon>Bacilli</taxon>
        <taxon>Bacillales</taxon>
        <taxon>Alicyclobacillaceae</taxon>
        <taxon>Alicyclobacillus</taxon>
    </lineage>
</organism>
<dbReference type="CDD" id="cd16378">
    <property type="entry name" value="CcmH_N"/>
    <property type="match status" value="1"/>
</dbReference>